<dbReference type="InterPro" id="IPR006860">
    <property type="entry name" value="FecR"/>
</dbReference>
<dbReference type="Gene3D" id="2.60.120.1440">
    <property type="match status" value="1"/>
</dbReference>
<dbReference type="EMBL" id="JACHOC010000009">
    <property type="protein sequence ID" value="MBB4624143.1"/>
    <property type="molecule type" value="Genomic_DNA"/>
</dbReference>
<evidence type="ECO:0000313" key="3">
    <source>
        <dbReference type="EMBL" id="MBB4624143.1"/>
    </source>
</evidence>
<dbReference type="Pfam" id="PF16344">
    <property type="entry name" value="FecR_C"/>
    <property type="match status" value="1"/>
</dbReference>
<dbReference type="Pfam" id="PF04773">
    <property type="entry name" value="FecR"/>
    <property type="match status" value="1"/>
</dbReference>
<dbReference type="RefSeq" id="WP_122356124.1">
    <property type="nucleotide sequence ID" value="NZ_BMPB01000014.1"/>
</dbReference>
<proteinExistence type="predicted"/>
<dbReference type="PIRSF" id="PIRSF018266">
    <property type="entry name" value="FecR"/>
    <property type="match status" value="1"/>
</dbReference>
<evidence type="ECO:0000313" key="4">
    <source>
        <dbReference type="Proteomes" id="UP000533637"/>
    </source>
</evidence>
<protein>
    <submittedName>
        <fullName evidence="3">Ferric-dicitrate binding protein FerR (Iron transport regulator)</fullName>
    </submittedName>
</protein>
<organism evidence="3 4">
    <name type="scientific">Parabacteroides faecis</name>
    <dbReference type="NCBI Taxonomy" id="1217282"/>
    <lineage>
        <taxon>Bacteria</taxon>
        <taxon>Pseudomonadati</taxon>
        <taxon>Bacteroidota</taxon>
        <taxon>Bacteroidia</taxon>
        <taxon>Bacteroidales</taxon>
        <taxon>Tannerellaceae</taxon>
        <taxon>Parabacteroides</taxon>
    </lineage>
</organism>
<dbReference type="InterPro" id="IPR012373">
    <property type="entry name" value="Ferrdict_sens_TM"/>
</dbReference>
<evidence type="ECO:0000259" key="2">
    <source>
        <dbReference type="Pfam" id="PF16344"/>
    </source>
</evidence>
<dbReference type="PANTHER" id="PTHR30273:SF2">
    <property type="entry name" value="PROTEIN FECR"/>
    <property type="match status" value="1"/>
</dbReference>
<feature type="domain" description="FecR protein" evidence="1">
    <location>
        <begin position="101"/>
        <end position="196"/>
    </location>
</feature>
<keyword evidence="4" id="KW-1185">Reference proteome</keyword>
<gene>
    <name evidence="3" type="ORF">GGQ57_004071</name>
</gene>
<dbReference type="PANTHER" id="PTHR30273">
    <property type="entry name" value="PERIPLASMIC SIGNAL SENSOR AND SIGMA FACTOR ACTIVATOR FECR-RELATED"/>
    <property type="match status" value="1"/>
</dbReference>
<evidence type="ECO:0000259" key="1">
    <source>
        <dbReference type="Pfam" id="PF04773"/>
    </source>
</evidence>
<reference evidence="3 4" key="1">
    <citation type="submission" date="2020-08" db="EMBL/GenBank/DDBJ databases">
        <title>Genomic Encyclopedia of Type Strains, Phase IV (KMG-IV): sequencing the most valuable type-strain genomes for metagenomic binning, comparative biology and taxonomic classification.</title>
        <authorList>
            <person name="Goeker M."/>
        </authorList>
    </citation>
    <scope>NUCLEOTIDE SEQUENCE [LARGE SCALE GENOMIC DNA]</scope>
    <source>
        <strain evidence="3 4">DSM 102983</strain>
    </source>
</reference>
<dbReference type="Gene3D" id="3.55.50.30">
    <property type="match status" value="1"/>
</dbReference>
<feature type="domain" description="Protein FecR C-terminal" evidence="2">
    <location>
        <begin position="241"/>
        <end position="309"/>
    </location>
</feature>
<accession>A0ABR6KRY9</accession>
<name>A0ABR6KRY9_9BACT</name>
<comment type="caution">
    <text evidence="3">The sequence shown here is derived from an EMBL/GenBank/DDBJ whole genome shotgun (WGS) entry which is preliminary data.</text>
</comment>
<sequence length="312" mass="36294">MERKILYRFFEGKASYEEEEEVCNWAEASEKNMQEYIKERKYFDLLLIQNKKNSTPYSSSGKMFQLNNLIKYAAAIALFVMCGLQVYRITKPEAEQEINMITVPTGQRVNLLLSDGTSVWLNSGSKMKYPASFTKGKSKRKVTLDGEGYFEVAKDIKRPFIVQTDKYDIQVLGTKFNVEAYNDTPSFSAALMEGSIQISDKSEPSNIILLQPQQKANRINGQLVVEKIQNYDIYRWKDGLLCFEHITFNNLMKAFEKTYDIQIINKNKNLDNYICSGKFRISDGIDFILQVLQRDVKFRFYRNENNTIIYIN</sequence>
<dbReference type="Proteomes" id="UP000533637">
    <property type="component" value="Unassembled WGS sequence"/>
</dbReference>
<dbReference type="InterPro" id="IPR032508">
    <property type="entry name" value="FecR_C"/>
</dbReference>